<keyword evidence="3" id="KW-1185">Reference proteome</keyword>
<organism evidence="2 3">
    <name type="scientific">Chenopodium quinoa</name>
    <name type="common">Quinoa</name>
    <dbReference type="NCBI Taxonomy" id="63459"/>
    <lineage>
        <taxon>Eukaryota</taxon>
        <taxon>Viridiplantae</taxon>
        <taxon>Streptophyta</taxon>
        <taxon>Embryophyta</taxon>
        <taxon>Tracheophyta</taxon>
        <taxon>Spermatophyta</taxon>
        <taxon>Magnoliopsida</taxon>
        <taxon>eudicotyledons</taxon>
        <taxon>Gunneridae</taxon>
        <taxon>Pentapetalae</taxon>
        <taxon>Caryophyllales</taxon>
        <taxon>Chenopodiaceae</taxon>
        <taxon>Chenopodioideae</taxon>
        <taxon>Atripliceae</taxon>
        <taxon>Chenopodium</taxon>
    </lineage>
</organism>
<feature type="compositionally biased region" description="Basic residues" evidence="1">
    <location>
        <begin position="45"/>
        <end position="55"/>
    </location>
</feature>
<protein>
    <submittedName>
        <fullName evidence="2">Uncharacterized protein</fullName>
    </submittedName>
</protein>
<proteinExistence type="predicted"/>
<evidence type="ECO:0000313" key="3">
    <source>
        <dbReference type="Proteomes" id="UP000596660"/>
    </source>
</evidence>
<dbReference type="EnsemblPlants" id="AUR62012907-RA">
    <property type="protein sequence ID" value="AUR62012907-RA:cds"/>
    <property type="gene ID" value="AUR62012907"/>
</dbReference>
<dbReference type="AlphaFoldDB" id="A0A803LG10"/>
<reference evidence="2" key="2">
    <citation type="submission" date="2021-03" db="UniProtKB">
        <authorList>
            <consortium name="EnsemblPlants"/>
        </authorList>
    </citation>
    <scope>IDENTIFICATION</scope>
</reference>
<accession>A0A803LG10</accession>
<name>A0A803LG10_CHEQI</name>
<evidence type="ECO:0000313" key="2">
    <source>
        <dbReference type="EnsemblPlants" id="AUR62012907-RA:cds"/>
    </source>
</evidence>
<sequence length="142" mass="15577">MLPCMVLTTKSQYLETANGRLILSLPNGLVHQPISEILPRRPTRGLKILGRRRRPPVSAPPPPQKAPVRNFVLPNPPPPPIYSVSSSAHLIQSYVAYPLFFCLLLLIDHSKLRPSSKISREEKPSAITASAPSGVHTYVSGD</sequence>
<dbReference type="Proteomes" id="UP000596660">
    <property type="component" value="Unplaced"/>
</dbReference>
<feature type="region of interest" description="Disordered" evidence="1">
    <location>
        <begin position="115"/>
        <end position="142"/>
    </location>
</feature>
<feature type="region of interest" description="Disordered" evidence="1">
    <location>
        <begin position="45"/>
        <end position="72"/>
    </location>
</feature>
<dbReference type="Gramene" id="AUR62012907-RA">
    <property type="protein sequence ID" value="AUR62012907-RA:cds"/>
    <property type="gene ID" value="AUR62012907"/>
</dbReference>
<evidence type="ECO:0000256" key="1">
    <source>
        <dbReference type="SAM" id="MobiDB-lite"/>
    </source>
</evidence>
<reference evidence="2" key="1">
    <citation type="journal article" date="2017" name="Nature">
        <title>The genome of Chenopodium quinoa.</title>
        <authorList>
            <person name="Jarvis D.E."/>
            <person name="Ho Y.S."/>
            <person name="Lightfoot D.J."/>
            <person name="Schmoeckel S.M."/>
            <person name="Li B."/>
            <person name="Borm T.J.A."/>
            <person name="Ohyanagi H."/>
            <person name="Mineta K."/>
            <person name="Michell C.T."/>
            <person name="Saber N."/>
            <person name="Kharbatia N.M."/>
            <person name="Rupper R.R."/>
            <person name="Sharp A.R."/>
            <person name="Dally N."/>
            <person name="Boughton B.A."/>
            <person name="Woo Y.H."/>
            <person name="Gao G."/>
            <person name="Schijlen E.G.W.M."/>
            <person name="Guo X."/>
            <person name="Momin A.A."/>
            <person name="Negrao S."/>
            <person name="Al-Babili S."/>
            <person name="Gehring C."/>
            <person name="Roessner U."/>
            <person name="Jung C."/>
            <person name="Murphy K."/>
            <person name="Arold S.T."/>
            <person name="Gojobori T."/>
            <person name="van der Linden C.G."/>
            <person name="van Loo E.N."/>
            <person name="Jellen E.N."/>
            <person name="Maughan P.J."/>
            <person name="Tester M."/>
        </authorList>
    </citation>
    <scope>NUCLEOTIDE SEQUENCE [LARGE SCALE GENOMIC DNA]</scope>
    <source>
        <strain evidence="2">cv. PI 614886</strain>
    </source>
</reference>